<feature type="region of interest" description="Disordered" evidence="1">
    <location>
        <begin position="1"/>
        <end position="28"/>
    </location>
</feature>
<dbReference type="Proteomes" id="UP001054837">
    <property type="component" value="Unassembled WGS sequence"/>
</dbReference>
<comment type="caution">
    <text evidence="2">The sequence shown here is derived from an EMBL/GenBank/DDBJ whole genome shotgun (WGS) entry which is preliminary data.</text>
</comment>
<protein>
    <recommendedName>
        <fullName evidence="4">Ycf15</fullName>
    </recommendedName>
</protein>
<evidence type="ECO:0000256" key="1">
    <source>
        <dbReference type="SAM" id="MobiDB-lite"/>
    </source>
</evidence>
<evidence type="ECO:0000313" key="2">
    <source>
        <dbReference type="EMBL" id="GIY47263.1"/>
    </source>
</evidence>
<keyword evidence="3" id="KW-1185">Reference proteome</keyword>
<proteinExistence type="predicted"/>
<sequence length="106" mass="11911">MECEITPMPVSSPTAPLPSTPDKKKGLGGSAALFKQPSTFFPFRYLRQNCKRRRLNLNYCHFWILIEGGGSGLARNSRHHHPLILFATRSAYGGDVTSQCEKLRTF</sequence>
<gene>
    <name evidence="2" type="ORF">CDAR_519611</name>
</gene>
<organism evidence="2 3">
    <name type="scientific">Caerostris darwini</name>
    <dbReference type="NCBI Taxonomy" id="1538125"/>
    <lineage>
        <taxon>Eukaryota</taxon>
        <taxon>Metazoa</taxon>
        <taxon>Ecdysozoa</taxon>
        <taxon>Arthropoda</taxon>
        <taxon>Chelicerata</taxon>
        <taxon>Arachnida</taxon>
        <taxon>Araneae</taxon>
        <taxon>Araneomorphae</taxon>
        <taxon>Entelegynae</taxon>
        <taxon>Araneoidea</taxon>
        <taxon>Araneidae</taxon>
        <taxon>Caerostris</taxon>
    </lineage>
</organism>
<reference evidence="2 3" key="1">
    <citation type="submission" date="2021-06" db="EMBL/GenBank/DDBJ databases">
        <title>Caerostris darwini draft genome.</title>
        <authorList>
            <person name="Kono N."/>
            <person name="Arakawa K."/>
        </authorList>
    </citation>
    <scope>NUCLEOTIDE SEQUENCE [LARGE SCALE GENOMIC DNA]</scope>
</reference>
<dbReference type="AlphaFoldDB" id="A0AAV4TL20"/>
<dbReference type="EMBL" id="BPLQ01009905">
    <property type="protein sequence ID" value="GIY47263.1"/>
    <property type="molecule type" value="Genomic_DNA"/>
</dbReference>
<name>A0AAV4TL20_9ARAC</name>
<evidence type="ECO:0000313" key="3">
    <source>
        <dbReference type="Proteomes" id="UP001054837"/>
    </source>
</evidence>
<accession>A0AAV4TL20</accession>
<evidence type="ECO:0008006" key="4">
    <source>
        <dbReference type="Google" id="ProtNLM"/>
    </source>
</evidence>